<proteinExistence type="predicted"/>
<gene>
    <name evidence="1" type="ORF">MLAC_20730</name>
</gene>
<sequence length="122" mass="13236">MLDPQHGDDLTYGPLHQGVRGARESVYGRLAGLWQARRRVTGADCDMRDARTLLVDVENVLLEAGATAGIEQAYARAQRRAMAAAVVAQIRGDELGVDAQRDAVQRAATDALHALLMLLTDR</sequence>
<reference evidence="1 2" key="1">
    <citation type="journal article" date="2019" name="Emerg. Microbes Infect.">
        <title>Comprehensive subspecies identification of 175 nontuberculous mycobacteria species based on 7547 genomic profiles.</title>
        <authorList>
            <person name="Matsumoto Y."/>
            <person name="Kinjo T."/>
            <person name="Motooka D."/>
            <person name="Nabeya D."/>
            <person name="Jung N."/>
            <person name="Uechi K."/>
            <person name="Horii T."/>
            <person name="Iida T."/>
            <person name="Fujita J."/>
            <person name="Nakamura S."/>
        </authorList>
    </citation>
    <scope>NUCLEOTIDE SEQUENCE [LARGE SCALE GENOMIC DNA]</scope>
    <source>
        <strain evidence="1 2">JCM 15657</strain>
    </source>
</reference>
<organism evidence="1 2">
    <name type="scientific">Mycobacterium lacus</name>
    <dbReference type="NCBI Taxonomy" id="169765"/>
    <lineage>
        <taxon>Bacteria</taxon>
        <taxon>Bacillati</taxon>
        <taxon>Actinomycetota</taxon>
        <taxon>Actinomycetes</taxon>
        <taxon>Mycobacteriales</taxon>
        <taxon>Mycobacteriaceae</taxon>
        <taxon>Mycobacterium</taxon>
    </lineage>
</organism>
<dbReference type="AlphaFoldDB" id="A0A7I7NKD5"/>
<name>A0A7I7NKD5_9MYCO</name>
<dbReference type="Proteomes" id="UP000466396">
    <property type="component" value="Chromosome"/>
</dbReference>
<dbReference type="KEGG" id="mlj:MLAC_20730"/>
<dbReference type="EMBL" id="AP022581">
    <property type="protein sequence ID" value="BBX96779.1"/>
    <property type="molecule type" value="Genomic_DNA"/>
</dbReference>
<keyword evidence="2" id="KW-1185">Reference proteome</keyword>
<evidence type="ECO:0000313" key="2">
    <source>
        <dbReference type="Proteomes" id="UP000466396"/>
    </source>
</evidence>
<evidence type="ECO:0000313" key="1">
    <source>
        <dbReference type="EMBL" id="BBX96779.1"/>
    </source>
</evidence>
<accession>A0A7I7NKD5</accession>
<protein>
    <submittedName>
        <fullName evidence="1">Uncharacterized protein</fullName>
    </submittedName>
</protein>